<reference evidence="2" key="1">
    <citation type="submission" date="2021-03" db="EMBL/GenBank/DDBJ databases">
        <title>Antimicrobial resistance genes in bacteria isolated from Japanese honey, and their potential for conferring macrolide and lincosamide resistance in the American foulbrood pathogen Paenibacillus larvae.</title>
        <authorList>
            <person name="Okamoto M."/>
            <person name="Kumagai M."/>
            <person name="Kanamori H."/>
            <person name="Takamatsu D."/>
        </authorList>
    </citation>
    <scope>NUCLEOTIDE SEQUENCE</scope>
    <source>
        <strain evidence="2">J43TS3</strain>
    </source>
</reference>
<evidence type="ECO:0000313" key="3">
    <source>
        <dbReference type="Proteomes" id="UP000676917"/>
    </source>
</evidence>
<comment type="caution">
    <text evidence="2">The sequence shown here is derived from an EMBL/GenBank/DDBJ whole genome shotgun (WGS) entry which is preliminary data.</text>
</comment>
<keyword evidence="1" id="KW-0472">Membrane</keyword>
<keyword evidence="3" id="KW-1185">Reference proteome</keyword>
<feature type="transmembrane region" description="Helical" evidence="1">
    <location>
        <begin position="12"/>
        <end position="30"/>
    </location>
</feature>
<protein>
    <recommendedName>
        <fullName evidence="4">DUF4083 domain-containing protein</fullName>
    </recommendedName>
</protein>
<evidence type="ECO:0008006" key="4">
    <source>
        <dbReference type="Google" id="ProtNLM"/>
    </source>
</evidence>
<name>A0A919X633_9BACI</name>
<proteinExistence type="predicted"/>
<dbReference type="RefSeq" id="WP_212920121.1">
    <property type="nucleotide sequence ID" value="NZ_BORP01000002.1"/>
</dbReference>
<keyword evidence="1" id="KW-0812">Transmembrane</keyword>
<organism evidence="2 3">
    <name type="scientific">Ornithinibacillus bavariensis</name>
    <dbReference type="NCBI Taxonomy" id="545502"/>
    <lineage>
        <taxon>Bacteria</taxon>
        <taxon>Bacillati</taxon>
        <taxon>Bacillota</taxon>
        <taxon>Bacilli</taxon>
        <taxon>Bacillales</taxon>
        <taxon>Bacillaceae</taxon>
        <taxon>Ornithinibacillus</taxon>
    </lineage>
</organism>
<dbReference type="EMBL" id="BORP01000002">
    <property type="protein sequence ID" value="GIO26601.1"/>
    <property type="molecule type" value="Genomic_DNA"/>
</dbReference>
<gene>
    <name evidence="2" type="ORF">J43TS3_12120</name>
</gene>
<dbReference type="Proteomes" id="UP000676917">
    <property type="component" value="Unassembled WGS sequence"/>
</dbReference>
<evidence type="ECO:0000256" key="1">
    <source>
        <dbReference type="SAM" id="Phobius"/>
    </source>
</evidence>
<sequence length="57" mass="6515">MDGFHIGDMLAQLFFLGFIVLVIVLIVGSIRSNRKMKNQLNHIEKKLDTLINDKSDN</sequence>
<keyword evidence="1" id="KW-1133">Transmembrane helix</keyword>
<accession>A0A919X633</accession>
<dbReference type="AlphaFoldDB" id="A0A919X633"/>
<evidence type="ECO:0000313" key="2">
    <source>
        <dbReference type="EMBL" id="GIO26601.1"/>
    </source>
</evidence>